<dbReference type="InterPro" id="IPR003395">
    <property type="entry name" value="RecF/RecN/SMC_N"/>
</dbReference>
<keyword evidence="5 9" id="KW-0235">DNA replication</keyword>
<comment type="caution">
    <text evidence="11">The sequence shown here is derived from an EMBL/GenBank/DDBJ whole genome shotgun (WGS) entry which is preliminary data.</text>
</comment>
<evidence type="ECO:0000256" key="5">
    <source>
        <dbReference type="ARBA" id="ARBA00022705"/>
    </source>
</evidence>
<comment type="subcellular location">
    <subcellularLocation>
        <location evidence="1 9">Cytoplasm</location>
    </subcellularLocation>
</comment>
<name>A0A2A4MST6_9GAMM</name>
<evidence type="ECO:0000256" key="4">
    <source>
        <dbReference type="ARBA" id="ARBA00022490"/>
    </source>
</evidence>
<dbReference type="AlphaFoldDB" id="A0A2A4MST6"/>
<keyword evidence="9" id="KW-0227">DNA damage</keyword>
<keyword evidence="4 9" id="KW-0963">Cytoplasm</keyword>
<dbReference type="Gene3D" id="1.20.1050.90">
    <property type="entry name" value="RecF/RecN/SMC, N-terminal domain"/>
    <property type="match status" value="1"/>
</dbReference>
<evidence type="ECO:0000256" key="1">
    <source>
        <dbReference type="ARBA" id="ARBA00004496"/>
    </source>
</evidence>
<organism evidence="11 12">
    <name type="scientific">SAR86 cluster bacterium</name>
    <dbReference type="NCBI Taxonomy" id="2030880"/>
    <lineage>
        <taxon>Bacteria</taxon>
        <taxon>Pseudomonadati</taxon>
        <taxon>Pseudomonadota</taxon>
        <taxon>Gammaproteobacteria</taxon>
        <taxon>SAR86 cluster</taxon>
    </lineage>
</organism>
<dbReference type="GO" id="GO:0009432">
    <property type="term" value="P:SOS response"/>
    <property type="evidence" value="ECO:0007669"/>
    <property type="project" value="UniProtKB-UniRule"/>
</dbReference>
<gene>
    <name evidence="9" type="primary">recF</name>
    <name evidence="11" type="ORF">COC19_02105</name>
</gene>
<evidence type="ECO:0000256" key="9">
    <source>
        <dbReference type="HAMAP-Rule" id="MF_00365"/>
    </source>
</evidence>
<dbReference type="InterPro" id="IPR042174">
    <property type="entry name" value="RecF_2"/>
</dbReference>
<dbReference type="InterPro" id="IPR018078">
    <property type="entry name" value="DNA-binding_RecF_CS"/>
</dbReference>
<dbReference type="PANTHER" id="PTHR32182">
    <property type="entry name" value="DNA REPLICATION AND REPAIR PROTEIN RECF"/>
    <property type="match status" value="1"/>
</dbReference>
<dbReference type="InterPro" id="IPR001238">
    <property type="entry name" value="DNA-binding_RecF"/>
</dbReference>
<dbReference type="GO" id="GO:0000731">
    <property type="term" value="P:DNA synthesis involved in DNA repair"/>
    <property type="evidence" value="ECO:0007669"/>
    <property type="project" value="TreeGrafter"/>
</dbReference>
<keyword evidence="9" id="KW-0742">SOS response</keyword>
<evidence type="ECO:0000256" key="6">
    <source>
        <dbReference type="ARBA" id="ARBA00022741"/>
    </source>
</evidence>
<dbReference type="GO" id="GO:0005737">
    <property type="term" value="C:cytoplasm"/>
    <property type="evidence" value="ECO:0007669"/>
    <property type="project" value="UniProtKB-SubCell"/>
</dbReference>
<dbReference type="HAMAP" id="MF_00365">
    <property type="entry name" value="RecF"/>
    <property type="match status" value="1"/>
</dbReference>
<dbReference type="Pfam" id="PF02463">
    <property type="entry name" value="SMC_N"/>
    <property type="match status" value="1"/>
</dbReference>
<dbReference type="GO" id="GO:0005524">
    <property type="term" value="F:ATP binding"/>
    <property type="evidence" value="ECO:0007669"/>
    <property type="project" value="UniProtKB-UniRule"/>
</dbReference>
<keyword evidence="6 9" id="KW-0547">Nucleotide-binding</keyword>
<accession>A0A2A4MST6</accession>
<evidence type="ECO:0000256" key="8">
    <source>
        <dbReference type="ARBA" id="ARBA00023125"/>
    </source>
</evidence>
<keyword evidence="7 9" id="KW-0067">ATP-binding</keyword>
<dbReference type="PROSITE" id="PS00617">
    <property type="entry name" value="RECF_1"/>
    <property type="match status" value="1"/>
</dbReference>
<feature type="domain" description="RecF/RecN/SMC N-terminal" evidence="10">
    <location>
        <begin position="4"/>
        <end position="354"/>
    </location>
</feature>
<dbReference type="SUPFAM" id="SSF52540">
    <property type="entry name" value="P-loop containing nucleoside triphosphate hydrolases"/>
    <property type="match status" value="1"/>
</dbReference>
<dbReference type="EMBL" id="NVQR01000031">
    <property type="protein sequence ID" value="PCH62908.1"/>
    <property type="molecule type" value="Genomic_DNA"/>
</dbReference>
<evidence type="ECO:0000256" key="3">
    <source>
        <dbReference type="ARBA" id="ARBA00020170"/>
    </source>
</evidence>
<sequence>MSIITRLNISSIRNLQQIELELNPRINLIFGVNGSGKTSLLEAIHLLSSGKSFRNQKIDPLIQYGLNTATVFAELDSTWSIGLSRSRNKPYILQLQGNKQANWEEVARLLPVQVLDSNAFLLLEGSPKTRRSFLDWGVFHVEQSFVENWRNTRKCIANRNLLLKQKSLDSEQLSAWDQEFCRAALAVHEARQKYFEAFLPVLSNHLENLLSMDELSLTYVRGWDERLALDEVLANSRSHDFKYGLTHYGPHRADIRIRFGKTNAVDVLSRGQQKLLVTAMKLAQGELLSKSLNRKCIFLVDDLPSELDIHNRVKVFKALEDLGGQVFLTCVEAKALDNCWESSTLVTRFHVEHGIIST</sequence>
<evidence type="ECO:0000313" key="12">
    <source>
        <dbReference type="Proteomes" id="UP000218172"/>
    </source>
</evidence>
<comment type="similarity">
    <text evidence="2 9">Belongs to the RecF family.</text>
</comment>
<dbReference type="Gene3D" id="3.40.50.300">
    <property type="entry name" value="P-loop containing nucleotide triphosphate hydrolases"/>
    <property type="match status" value="1"/>
</dbReference>
<evidence type="ECO:0000313" key="11">
    <source>
        <dbReference type="EMBL" id="PCH62908.1"/>
    </source>
</evidence>
<feature type="binding site" evidence="9">
    <location>
        <begin position="31"/>
        <end position="38"/>
    </location>
    <ligand>
        <name>ATP</name>
        <dbReference type="ChEBI" id="CHEBI:30616"/>
    </ligand>
</feature>
<protein>
    <recommendedName>
        <fullName evidence="3 9">DNA replication and repair protein RecF</fullName>
    </recommendedName>
</protein>
<keyword evidence="8 9" id="KW-0238">DNA-binding</keyword>
<evidence type="ECO:0000256" key="7">
    <source>
        <dbReference type="ARBA" id="ARBA00022840"/>
    </source>
</evidence>
<reference evidence="12" key="1">
    <citation type="submission" date="2017-08" db="EMBL/GenBank/DDBJ databases">
        <title>A dynamic microbial community with high functional redundancy inhabits the cold, oxic subseafloor aquifer.</title>
        <authorList>
            <person name="Tully B.J."/>
            <person name="Wheat C.G."/>
            <person name="Glazer B.T."/>
            <person name="Huber J.A."/>
        </authorList>
    </citation>
    <scope>NUCLEOTIDE SEQUENCE [LARGE SCALE GENOMIC DNA]</scope>
</reference>
<comment type="function">
    <text evidence="9">The RecF protein is involved in DNA metabolism; it is required for DNA replication and normal SOS inducibility. RecF binds preferentially to single-stranded, linear DNA. It also seems to bind ATP.</text>
</comment>
<dbReference type="InterPro" id="IPR027417">
    <property type="entry name" value="P-loop_NTPase"/>
</dbReference>
<dbReference type="NCBIfam" id="TIGR00611">
    <property type="entry name" value="recf"/>
    <property type="match status" value="1"/>
</dbReference>
<proteinExistence type="inferred from homology"/>
<dbReference type="PANTHER" id="PTHR32182:SF0">
    <property type="entry name" value="DNA REPLICATION AND REPAIR PROTEIN RECF"/>
    <property type="match status" value="1"/>
</dbReference>
<evidence type="ECO:0000256" key="2">
    <source>
        <dbReference type="ARBA" id="ARBA00008016"/>
    </source>
</evidence>
<dbReference type="GO" id="GO:0006302">
    <property type="term" value="P:double-strand break repair"/>
    <property type="evidence" value="ECO:0007669"/>
    <property type="project" value="TreeGrafter"/>
</dbReference>
<dbReference type="GO" id="GO:0006260">
    <property type="term" value="P:DNA replication"/>
    <property type="evidence" value="ECO:0007669"/>
    <property type="project" value="UniProtKB-UniRule"/>
</dbReference>
<dbReference type="Proteomes" id="UP000218172">
    <property type="component" value="Unassembled WGS sequence"/>
</dbReference>
<dbReference type="GO" id="GO:0003697">
    <property type="term" value="F:single-stranded DNA binding"/>
    <property type="evidence" value="ECO:0007669"/>
    <property type="project" value="UniProtKB-UniRule"/>
</dbReference>
<evidence type="ECO:0000259" key="10">
    <source>
        <dbReference type="Pfam" id="PF02463"/>
    </source>
</evidence>
<keyword evidence="9" id="KW-0234">DNA repair</keyword>